<dbReference type="InterPro" id="IPR003593">
    <property type="entry name" value="AAA+_ATPase"/>
</dbReference>
<dbReference type="PANTHER" id="PTHR42711:SF4">
    <property type="entry name" value="ABC TRANSPORTER RELATED"/>
    <property type="match status" value="1"/>
</dbReference>
<evidence type="ECO:0000259" key="4">
    <source>
        <dbReference type="PROSITE" id="PS50893"/>
    </source>
</evidence>
<protein>
    <submittedName>
        <fullName evidence="5">ABC transporter</fullName>
    </submittedName>
</protein>
<dbReference type="Pfam" id="PF00005">
    <property type="entry name" value="ABC_tran"/>
    <property type="match status" value="1"/>
</dbReference>
<sequence length="324" mass="37041">MDHDILVTHLTKAYKVREVKKGGGFMQFFKRKYSDHTALSDVSFTVNKGEVMGMVGPNGAGKTTTMKMLSGILYPTSGSIRIRGYVPFEKKHAFLRQISFVMGRKNQLIWDLPAIDTFRLNKEIYELDDAVYKRSLSTLLDFLDAHELIHRPVKTLSLGQRMRLELVAALLHNPSILFLDEPTLGLDIVVHSSILRFLQEYRREFHPTILLSSHDMRDVEQLTNRLMLVNKGKIVYQGTLNALVHLYGTHKRIRVVREKSYVLSKKLKKLVTTDTFPLLELRVKRSDLEDTVSQLLLGGKCTDLTVENESIEKVIEEVLSINSS</sequence>
<name>A0A2M8KRA8_9BACT</name>
<dbReference type="AlphaFoldDB" id="A0A2M8KRA8"/>
<evidence type="ECO:0000313" key="5">
    <source>
        <dbReference type="EMBL" id="PJE62439.1"/>
    </source>
</evidence>
<proteinExistence type="predicted"/>
<feature type="domain" description="ABC transporter" evidence="4">
    <location>
        <begin position="14"/>
        <end position="256"/>
    </location>
</feature>
<gene>
    <name evidence="5" type="ORF">COU88_05020</name>
</gene>
<dbReference type="PANTHER" id="PTHR42711">
    <property type="entry name" value="ABC TRANSPORTER ATP-BINDING PROTEIN"/>
    <property type="match status" value="1"/>
</dbReference>
<evidence type="ECO:0000256" key="2">
    <source>
        <dbReference type="ARBA" id="ARBA00022741"/>
    </source>
</evidence>
<evidence type="ECO:0000256" key="3">
    <source>
        <dbReference type="ARBA" id="ARBA00022840"/>
    </source>
</evidence>
<keyword evidence="1" id="KW-0813">Transport</keyword>
<evidence type="ECO:0000313" key="6">
    <source>
        <dbReference type="Proteomes" id="UP000229554"/>
    </source>
</evidence>
<dbReference type="InterPro" id="IPR050763">
    <property type="entry name" value="ABC_transporter_ATP-binding"/>
</dbReference>
<accession>A0A2M8KRA8</accession>
<dbReference type="Gene3D" id="3.40.50.300">
    <property type="entry name" value="P-loop containing nucleotide triphosphate hydrolases"/>
    <property type="match status" value="1"/>
</dbReference>
<dbReference type="EMBL" id="PFED01000205">
    <property type="protein sequence ID" value="PJE62439.1"/>
    <property type="molecule type" value="Genomic_DNA"/>
</dbReference>
<organism evidence="5 6">
    <name type="scientific">Candidatus Roizmanbacteria bacterium CG10_big_fil_rev_8_21_14_0_10_39_6</name>
    <dbReference type="NCBI Taxonomy" id="1974853"/>
    <lineage>
        <taxon>Bacteria</taxon>
        <taxon>Candidatus Roizmaniibacteriota</taxon>
    </lineage>
</organism>
<dbReference type="InterPro" id="IPR017871">
    <property type="entry name" value="ABC_transporter-like_CS"/>
</dbReference>
<dbReference type="PROSITE" id="PS00211">
    <property type="entry name" value="ABC_TRANSPORTER_1"/>
    <property type="match status" value="1"/>
</dbReference>
<dbReference type="InterPro" id="IPR027417">
    <property type="entry name" value="P-loop_NTPase"/>
</dbReference>
<dbReference type="GO" id="GO:0005524">
    <property type="term" value="F:ATP binding"/>
    <property type="evidence" value="ECO:0007669"/>
    <property type="project" value="UniProtKB-KW"/>
</dbReference>
<dbReference type="InterPro" id="IPR003439">
    <property type="entry name" value="ABC_transporter-like_ATP-bd"/>
</dbReference>
<dbReference type="Proteomes" id="UP000229554">
    <property type="component" value="Unassembled WGS sequence"/>
</dbReference>
<dbReference type="PROSITE" id="PS50893">
    <property type="entry name" value="ABC_TRANSPORTER_2"/>
    <property type="match status" value="1"/>
</dbReference>
<keyword evidence="2" id="KW-0547">Nucleotide-binding</keyword>
<dbReference type="SMART" id="SM00382">
    <property type="entry name" value="AAA"/>
    <property type="match status" value="1"/>
</dbReference>
<dbReference type="GO" id="GO:0016887">
    <property type="term" value="F:ATP hydrolysis activity"/>
    <property type="evidence" value="ECO:0007669"/>
    <property type="project" value="InterPro"/>
</dbReference>
<keyword evidence="3" id="KW-0067">ATP-binding</keyword>
<reference evidence="6" key="1">
    <citation type="submission" date="2017-09" db="EMBL/GenBank/DDBJ databases">
        <title>Depth-based differentiation of microbial function through sediment-hosted aquifers and enrichment of novel symbionts in the deep terrestrial subsurface.</title>
        <authorList>
            <person name="Probst A.J."/>
            <person name="Ladd B."/>
            <person name="Jarett J.K."/>
            <person name="Geller-Mcgrath D.E."/>
            <person name="Sieber C.M.K."/>
            <person name="Emerson J.B."/>
            <person name="Anantharaman K."/>
            <person name="Thomas B.C."/>
            <person name="Malmstrom R."/>
            <person name="Stieglmeier M."/>
            <person name="Klingl A."/>
            <person name="Woyke T."/>
            <person name="Ryan C.M."/>
            <person name="Banfield J.F."/>
        </authorList>
    </citation>
    <scope>NUCLEOTIDE SEQUENCE [LARGE SCALE GENOMIC DNA]</scope>
</reference>
<comment type="caution">
    <text evidence="5">The sequence shown here is derived from an EMBL/GenBank/DDBJ whole genome shotgun (WGS) entry which is preliminary data.</text>
</comment>
<evidence type="ECO:0000256" key="1">
    <source>
        <dbReference type="ARBA" id="ARBA00022448"/>
    </source>
</evidence>
<dbReference type="SUPFAM" id="SSF52540">
    <property type="entry name" value="P-loop containing nucleoside triphosphate hydrolases"/>
    <property type="match status" value="1"/>
</dbReference>